<keyword evidence="2" id="KW-0378">Hydrolase</keyword>
<dbReference type="InterPro" id="IPR044925">
    <property type="entry name" value="His-Me_finger_sf"/>
</dbReference>
<evidence type="ECO:0000313" key="2">
    <source>
        <dbReference type="EMBL" id="QHN41347.1"/>
    </source>
</evidence>
<dbReference type="Pfam" id="PF02945">
    <property type="entry name" value="Endonuclease_7"/>
    <property type="match status" value="1"/>
</dbReference>
<dbReference type="InterPro" id="IPR004211">
    <property type="entry name" value="Endonuclease_7"/>
</dbReference>
<organism evidence="2">
    <name type="scientific">Gordonia amarae</name>
    <dbReference type="NCBI Taxonomy" id="36821"/>
    <lineage>
        <taxon>Bacteria</taxon>
        <taxon>Bacillati</taxon>
        <taxon>Actinomycetota</taxon>
        <taxon>Actinomycetes</taxon>
        <taxon>Mycobacteriales</taxon>
        <taxon>Gordoniaceae</taxon>
        <taxon>Gordonia</taxon>
    </lineage>
</organism>
<feature type="region of interest" description="Disordered" evidence="1">
    <location>
        <begin position="1"/>
        <end position="40"/>
    </location>
</feature>
<accession>A0A857KP96</accession>
<feature type="compositionally biased region" description="Basic residues" evidence="1">
    <location>
        <begin position="24"/>
        <end position="34"/>
    </location>
</feature>
<keyword evidence="2" id="KW-0540">Nuclease</keyword>
<sequence>MSAERRCKDCPTDRPQRPAPHPGPRCHTHHRAKRRADATRAHARRVETVYGITGDDYDRLYAAQGGVCAICQRATGKARRLAVDHNHDTGDVRGLLCGPCNHILIGRWPRDALARAVTYLDHPPAAQTLNQPRTDPT</sequence>
<feature type="compositionally biased region" description="Basic and acidic residues" evidence="1">
    <location>
        <begin position="1"/>
        <end position="16"/>
    </location>
</feature>
<name>A0A857KP96_9ACTN</name>
<dbReference type="AlphaFoldDB" id="A0A857KP96"/>
<dbReference type="RefSeq" id="WP_005193349.1">
    <property type="nucleotide sequence ID" value="NZ_CP045804.1"/>
</dbReference>
<protein>
    <submittedName>
        <fullName evidence="2">Recombination endonuclease VII</fullName>
    </submittedName>
</protein>
<keyword evidence="2" id="KW-0255">Endonuclease</keyword>
<dbReference type="GO" id="GO:0004519">
    <property type="term" value="F:endonuclease activity"/>
    <property type="evidence" value="ECO:0007669"/>
    <property type="project" value="UniProtKB-KW"/>
</dbReference>
<dbReference type="Gene3D" id="3.40.1800.10">
    <property type="entry name" value="His-Me finger endonucleases"/>
    <property type="match status" value="1"/>
</dbReference>
<reference evidence="2" key="1">
    <citation type="journal article" date="2021" name="Nat. Microbiol.">
        <title>Cocultivation of an ultrasmall environmental parasitic bacterium with lytic ability against bacteria associated with wastewater foams.</title>
        <authorList>
            <person name="Batinovic S."/>
            <person name="Rose J.J.A."/>
            <person name="Ratcliffe J."/>
            <person name="Seviour R.J."/>
            <person name="Petrovski S."/>
        </authorList>
    </citation>
    <scope>NUCLEOTIDE SEQUENCE</scope>
    <source>
        <strain evidence="2">CON44</strain>
    </source>
</reference>
<dbReference type="SUPFAM" id="SSF54060">
    <property type="entry name" value="His-Me finger endonucleases"/>
    <property type="match status" value="1"/>
</dbReference>
<proteinExistence type="predicted"/>
<evidence type="ECO:0000256" key="1">
    <source>
        <dbReference type="SAM" id="MobiDB-lite"/>
    </source>
</evidence>
<gene>
    <name evidence="2" type="ORF">GII30_21225</name>
</gene>
<dbReference type="InterPro" id="IPR038563">
    <property type="entry name" value="Endonuclease_7_sf"/>
</dbReference>
<dbReference type="EMBL" id="CP045810">
    <property type="protein sequence ID" value="QHN41347.1"/>
    <property type="molecule type" value="Genomic_DNA"/>
</dbReference>